<accession>A0A2W7IHT2</accession>
<gene>
    <name evidence="1" type="ORF">LX95_02541</name>
</gene>
<dbReference type="Pfam" id="PF13585">
    <property type="entry name" value="CHU_C"/>
    <property type="match status" value="1"/>
</dbReference>
<dbReference type="InterPro" id="IPR013783">
    <property type="entry name" value="Ig-like_fold"/>
</dbReference>
<sequence>MKGFLQSVFFFVTFLFLGIENLASQDQEINISPIFNSSSLSLPSDLMVVTTVSGRVYRDRNGNSIQETLDPGLNNIDVIIFDSAGTSQAVTTNANGDWMAVVAPGTVNVSIDNTDLPLGYIQTEGVDPQVLTAVANINNNAGKDGYYFEGQVSGHLYFDINGNGQQDPGEPNMPNVDIDITDEFGTVITVTTDANGDWMATVAAVYVTVAIDQTDPDFPTGAIQTEGTDPTTVTVISNQNNFTDNDGFYLEGVLEGHVYFDLNGNGTQDAGEPNMPNVDVEVVDSLGNIHIVVTDVNGNWSIVLPAGPTTSTIDINDPDFPTGATQTEGTNPTTTTVINAQIVSDDGVLNDGFYESGTLEGHVYFDVNGNGQQDAGEPDMPNVDVIITTSTGQIITVTTDANGNWSILTSVGNTTALIDVNDPDFPTGATQTEGTNPTISTVLINQTVSDDGILNDGFYEVGTLEGHLYFDLNGNGTQDTSEPDMPNVDVMITDALNNQQIVVTDANGDWSVNVPAGSTESDIDQSDPDFPTGAMQTEGTDPTITNVITGQTVSDDGLLNDGFFEEGILTGHLYYDTNSNGTQDPGEPNLPNVDVEITDALGIVQIVVTDIAGNWSVNVPIGNTSSNIDETDPDFPAGAIQTEGTDPTTTLVTPNNTIAETNDGFVVPTLIDGTLTGHLYYDTNSNGTQDLGEPNLPNVDVNITNVLGITQTVTTDVNGNWGIVVPEGNTTSNIDETDPDFPTGAMQTEGTDPTTTLVIGNTVVAETNDGFVIPTLTNGTLTGHLYYDVNGNGIQDAGEPNLPNIDIEITNVLGIMQTVVSDANGDWSIVVPEGNTISDIDQTDPDFPLGAIQTQGTDPTTTNVIANNSTAETPDGFTIPNLQNGILEGHLYEDLNGNATQDSGEPNLPNIDVMITNVLGLAQTIATDVNGNWSITVPVGNTISNIDESDPDFNPAFVQTEGTDPTTTNVVANTTSNEVNDGFQDSGLAVGTLTGHLYEDLNGNSTQDTGEPNLPNIDVEITNVLGVIQILTTDVNGDWSVNVPVGNTISNIDENDPNYNPLFIQTEGTDPTTTLVVANITTAEVNDGFTIPTSTTGTLKGHLYNDVNANGNQEPGEANLPNIDVEIIDALGIVQIVVTDANGDWQASLPQGPATSNIDFTDPDFPAGATQTEGTNPTTTVVVLNVTTNEPDDGFNFTGTQTGTLNGHLYNDLNGNGNQEAGEPDLANIDVEITDALGIIQTVVTDVTGNWQAILPEGVATSDIDFSDPDFPIGATQTEGTNPTSTVVVNNVNTNEPDDGFEVPINNQNYSGHIYLDLDGSFSQDPNEPDLPNIDIKVIDANNAIHIVTSDANGDWSISLPLGNVTTTIQTNDIDFPANAVQTEGDNPTSNVIVLGTSLMEVDGFYVTELSTERITGHIYEDVNGNSMQDSNEPSIPNIDVEISDALGITQTVESDVNGDWEALVPLGNALSFIQTNDLDFPEYTTQTQGSNPTMITVTSGDVNNELDGFYLERLKVFNAITPNNDGKNDFLYIQGIDRYPDNKMTILNRWGVVVYEAINYGQNGKLFKGLSEGRATLGKDEQLPTGTYFYFMEYRDELGDLKKIDGYLYIN</sequence>
<dbReference type="RefSeq" id="WP_111541802.1">
    <property type="nucleotide sequence ID" value="NZ_QKYV01000007.1"/>
</dbReference>
<evidence type="ECO:0000313" key="2">
    <source>
        <dbReference type="Proteomes" id="UP000249542"/>
    </source>
</evidence>
<dbReference type="Proteomes" id="UP000249542">
    <property type="component" value="Unassembled WGS sequence"/>
</dbReference>
<dbReference type="Gene3D" id="2.60.40.10">
    <property type="entry name" value="Immunoglobulins"/>
    <property type="match status" value="14"/>
</dbReference>
<reference evidence="1 2" key="1">
    <citation type="submission" date="2018-06" db="EMBL/GenBank/DDBJ databases">
        <title>Genomic Encyclopedia of Archaeal and Bacterial Type Strains, Phase II (KMG-II): from individual species to whole genera.</title>
        <authorList>
            <person name="Goeker M."/>
        </authorList>
    </citation>
    <scope>NUCLEOTIDE SEQUENCE [LARGE SCALE GENOMIC DNA]</scope>
    <source>
        <strain evidence="1 2">DSM 15361</strain>
    </source>
</reference>
<evidence type="ECO:0000313" key="1">
    <source>
        <dbReference type="EMBL" id="PZW38867.1"/>
    </source>
</evidence>
<dbReference type="SUPFAM" id="SSF117074">
    <property type="entry name" value="Hypothetical protein PA1324"/>
    <property type="match status" value="8"/>
</dbReference>
<keyword evidence="2" id="KW-1185">Reference proteome</keyword>
<organism evidence="1 2">
    <name type="scientific">Mesonia algae</name>
    <dbReference type="NCBI Taxonomy" id="213248"/>
    <lineage>
        <taxon>Bacteria</taxon>
        <taxon>Pseudomonadati</taxon>
        <taxon>Bacteroidota</taxon>
        <taxon>Flavobacteriia</taxon>
        <taxon>Flavobacteriales</taxon>
        <taxon>Flavobacteriaceae</taxon>
        <taxon>Mesonia</taxon>
    </lineage>
</organism>
<comment type="caution">
    <text evidence="1">The sequence shown here is derived from an EMBL/GenBank/DDBJ whole genome shotgun (WGS) entry which is preliminary data.</text>
</comment>
<proteinExistence type="predicted"/>
<dbReference type="EMBL" id="QKYV01000007">
    <property type="protein sequence ID" value="PZW38867.1"/>
    <property type="molecule type" value="Genomic_DNA"/>
</dbReference>
<name>A0A2W7IHT2_9FLAO</name>
<protein>
    <submittedName>
        <fullName evidence="1">Gliding motility-associated-like protein</fullName>
    </submittedName>
</protein>